<evidence type="ECO:0000259" key="4">
    <source>
        <dbReference type="PROSITE" id="PS50003"/>
    </source>
</evidence>
<dbReference type="Pfam" id="PF00169">
    <property type="entry name" value="PH"/>
    <property type="match status" value="1"/>
</dbReference>
<evidence type="ECO:0008006" key="8">
    <source>
        <dbReference type="Google" id="ProtNLM"/>
    </source>
</evidence>
<accession>A0AA88RMJ8</accession>
<feature type="region of interest" description="Disordered" evidence="3">
    <location>
        <begin position="745"/>
        <end position="813"/>
    </location>
</feature>
<dbReference type="PANTHER" id="PTHR46265:SF21">
    <property type="entry name" value="RHO GTPASE-ACTIVATING PROTEIN REN1-LIKE ISOFORM X1"/>
    <property type="match status" value="1"/>
</dbReference>
<dbReference type="SUPFAM" id="SSF48350">
    <property type="entry name" value="GTPase activation domain, GAP"/>
    <property type="match status" value="1"/>
</dbReference>
<dbReference type="InterPro" id="IPR001849">
    <property type="entry name" value="PH_domain"/>
</dbReference>
<dbReference type="SUPFAM" id="SSF50729">
    <property type="entry name" value="PH domain-like"/>
    <property type="match status" value="1"/>
</dbReference>
<dbReference type="GO" id="GO:0005096">
    <property type="term" value="F:GTPase activator activity"/>
    <property type="evidence" value="ECO:0007669"/>
    <property type="project" value="UniProtKB-KW"/>
</dbReference>
<evidence type="ECO:0000256" key="3">
    <source>
        <dbReference type="SAM" id="MobiDB-lite"/>
    </source>
</evidence>
<evidence type="ECO:0000256" key="1">
    <source>
        <dbReference type="ARBA" id="ARBA00022468"/>
    </source>
</evidence>
<feature type="coiled-coil region" evidence="2">
    <location>
        <begin position="616"/>
        <end position="709"/>
    </location>
</feature>
<name>A0AA88RMJ8_9ASTE</name>
<dbReference type="Pfam" id="PF14389">
    <property type="entry name" value="Lzipper-MIP1"/>
    <property type="match status" value="1"/>
</dbReference>
<feature type="compositionally biased region" description="Basic and acidic residues" evidence="3">
    <location>
        <begin position="746"/>
        <end position="757"/>
    </location>
</feature>
<dbReference type="EMBL" id="JAVXUO010000437">
    <property type="protein sequence ID" value="KAK2992107.1"/>
    <property type="molecule type" value="Genomic_DNA"/>
</dbReference>
<dbReference type="AlphaFoldDB" id="A0AA88RMJ8"/>
<feature type="compositionally biased region" description="Polar residues" evidence="3">
    <location>
        <begin position="1"/>
        <end position="13"/>
    </location>
</feature>
<keyword evidence="7" id="KW-1185">Reference proteome</keyword>
<feature type="domain" description="Rho-GAP" evidence="5">
    <location>
        <begin position="188"/>
        <end position="387"/>
    </location>
</feature>
<evidence type="ECO:0000259" key="5">
    <source>
        <dbReference type="PROSITE" id="PS50238"/>
    </source>
</evidence>
<comment type="caution">
    <text evidence="6">The sequence shown here is derived from an EMBL/GenBank/DDBJ whole genome shotgun (WGS) entry which is preliminary data.</text>
</comment>
<gene>
    <name evidence="6" type="ORF">RJ640_023490</name>
</gene>
<feature type="compositionally biased region" description="Acidic residues" evidence="3">
    <location>
        <begin position="415"/>
        <end position="428"/>
    </location>
</feature>
<dbReference type="Gene3D" id="2.30.29.30">
    <property type="entry name" value="Pleckstrin-homology domain (PH domain)/Phosphotyrosine-binding domain (PTB)"/>
    <property type="match status" value="1"/>
</dbReference>
<dbReference type="InterPro" id="IPR008936">
    <property type="entry name" value="Rho_GTPase_activation_prot"/>
</dbReference>
<dbReference type="Gene3D" id="1.10.555.10">
    <property type="entry name" value="Rho GTPase activation protein"/>
    <property type="match status" value="1"/>
</dbReference>
<dbReference type="Proteomes" id="UP001187471">
    <property type="component" value="Unassembled WGS sequence"/>
</dbReference>
<dbReference type="SMART" id="SM00324">
    <property type="entry name" value="RhoGAP"/>
    <property type="match status" value="1"/>
</dbReference>
<proteinExistence type="predicted"/>
<dbReference type="GO" id="GO:0007165">
    <property type="term" value="P:signal transduction"/>
    <property type="evidence" value="ECO:0007669"/>
    <property type="project" value="InterPro"/>
</dbReference>
<feature type="compositionally biased region" description="Basic and acidic residues" evidence="3">
    <location>
        <begin position="534"/>
        <end position="544"/>
    </location>
</feature>
<protein>
    <recommendedName>
        <fullName evidence="8">Rho GTPase-activating protein REN1-like</fullName>
    </recommendedName>
</protein>
<evidence type="ECO:0000256" key="2">
    <source>
        <dbReference type="SAM" id="Coils"/>
    </source>
</evidence>
<feature type="region of interest" description="Disordered" evidence="3">
    <location>
        <begin position="398"/>
        <end position="455"/>
    </location>
</feature>
<dbReference type="InterPro" id="IPR000198">
    <property type="entry name" value="RhoGAP_dom"/>
</dbReference>
<feature type="domain" description="PH" evidence="4">
    <location>
        <begin position="39"/>
        <end position="146"/>
    </location>
</feature>
<dbReference type="CDD" id="cd00821">
    <property type="entry name" value="PH"/>
    <property type="match status" value="1"/>
</dbReference>
<organism evidence="6 7">
    <name type="scientific">Escallonia rubra</name>
    <dbReference type="NCBI Taxonomy" id="112253"/>
    <lineage>
        <taxon>Eukaryota</taxon>
        <taxon>Viridiplantae</taxon>
        <taxon>Streptophyta</taxon>
        <taxon>Embryophyta</taxon>
        <taxon>Tracheophyta</taxon>
        <taxon>Spermatophyta</taxon>
        <taxon>Magnoliopsida</taxon>
        <taxon>eudicotyledons</taxon>
        <taxon>Gunneridae</taxon>
        <taxon>Pentapetalae</taxon>
        <taxon>asterids</taxon>
        <taxon>campanulids</taxon>
        <taxon>Escalloniales</taxon>
        <taxon>Escalloniaceae</taxon>
        <taxon>Escallonia</taxon>
    </lineage>
</organism>
<reference evidence="6" key="1">
    <citation type="submission" date="2022-12" db="EMBL/GenBank/DDBJ databases">
        <title>Draft genome assemblies for two species of Escallonia (Escalloniales).</title>
        <authorList>
            <person name="Chanderbali A."/>
            <person name="Dervinis C."/>
            <person name="Anghel I."/>
            <person name="Soltis D."/>
            <person name="Soltis P."/>
            <person name="Zapata F."/>
        </authorList>
    </citation>
    <scope>NUCLEOTIDE SEQUENCE</scope>
    <source>
        <strain evidence="6">UCBG92.1500</strain>
        <tissue evidence="6">Leaf</tissue>
    </source>
</reference>
<dbReference type="PROSITE" id="PS50003">
    <property type="entry name" value="PH_DOMAIN"/>
    <property type="match status" value="1"/>
</dbReference>
<keyword evidence="2" id="KW-0175">Coiled coil</keyword>
<dbReference type="InterPro" id="IPR052799">
    <property type="entry name" value="Rho_GAP_Regulators"/>
</dbReference>
<feature type="region of interest" description="Disordered" evidence="3">
    <location>
        <begin position="1"/>
        <end position="36"/>
    </location>
</feature>
<dbReference type="InterPro" id="IPR025757">
    <property type="entry name" value="MIP1_Leuzipper"/>
</dbReference>
<evidence type="ECO:0000313" key="6">
    <source>
        <dbReference type="EMBL" id="KAK2992107.1"/>
    </source>
</evidence>
<keyword evidence="1" id="KW-0343">GTPase activation</keyword>
<dbReference type="PANTHER" id="PTHR46265">
    <property type="entry name" value="RHO GTPASE-ACTIVATING PROTEIN 7"/>
    <property type="match status" value="1"/>
</dbReference>
<dbReference type="PROSITE" id="PS50238">
    <property type="entry name" value="RHOGAP"/>
    <property type="match status" value="1"/>
</dbReference>
<feature type="region of interest" description="Disordered" evidence="3">
    <location>
        <begin position="513"/>
        <end position="572"/>
    </location>
</feature>
<dbReference type="InterPro" id="IPR011993">
    <property type="entry name" value="PH-like_dom_sf"/>
</dbReference>
<dbReference type="SMART" id="SM00233">
    <property type="entry name" value="PH"/>
    <property type="match status" value="1"/>
</dbReference>
<dbReference type="Pfam" id="PF00620">
    <property type="entry name" value="RhoGAP"/>
    <property type="match status" value="1"/>
</dbReference>
<evidence type="ECO:0000313" key="7">
    <source>
        <dbReference type="Proteomes" id="UP001187471"/>
    </source>
</evidence>
<sequence length="813" mass="89180">MTNRSADSSQAKISDQGEGGGVPPPGPTDQLPARGGGEKVYKSGPLFLSSKGIGWTSWKKRWFRLTRTSLVFFRNDPNAIPQKGSEVNLTLGGIDLNSSGSVVIKADKKLLTVLFPDGRDGRAFTLKAETLEDLHEWKDALEEALANAPSAALVMGQNGIFKSDQADAADAKDRQPVKSFVIGRPILLALEDIDGTPSFLEKALKFLEEHGVKVEGILRQAADVDDVESRIREYEQGKSDFSPEEDPHIIADCIKYVLRELPSSPVPASCCNALLEAFRTDRSMRVSAMRAAICETFPEPNRRLLQRVLMMMQTVASHKAENRMSTSAVAACMAPLLLRPLLAGDCELENCFDMVGDGSVQLLQAAAAANHAQAIVITLLEDYEKLFGIKLLQESSMSPELYTDSEESGSHSEELSDDDETFEDDGDDYTTGGSDGDADDDFENASSRTCSEIGDTDDRKLYDAKDSEGFCSSSGQVDDDLEANQRLSSCPSQSSMQHDNVEGSEAITDQITSSSTVQANKSGELLRGVPAESSPRHELNDKNRSTGVEKPTNVSNGPARSVRRPAVWGRTPAKKNLSMESIEFPSEDETHWKLNGCHVIRAEIQKLEAKGNEVLQENLEKHRNALHERRLALEQDVARLQEQLQKERELRTILEAGFHMSQGVLPVSAAIDKKVKSELQQIAQAEADVINLEQKADDLGVQLNQQREQNSGFLRDSQNQPEQTLINQGKLDDSQKDFDDTATSHILEKSTRSKDTLLNKPQNYLDTKQEPPSLPNKPPDSARNFKKSGSRGEATGEGDDKEANRNFGGPLPA</sequence>
<dbReference type="CDD" id="cd00159">
    <property type="entry name" value="RhoGAP"/>
    <property type="match status" value="1"/>
</dbReference>